<dbReference type="EMBL" id="JNSL01000105">
    <property type="protein sequence ID" value="KGA15706.1"/>
    <property type="molecule type" value="Genomic_DNA"/>
</dbReference>
<sequence>MAQAPESPWIHPPAMFTLPTEIPDSPSHQRAREAMPVGGSVMDIGCGGGIAAFAIAPPAGTLIGVDHQSEMLEMFAQSANGMGFAHQEVLGDWPDVSTFTPQADVVTCHHVAYNVAQIEPFLAALDSHATKRVVIELPAQHPLSTMRNAWKHFWDLERPVNPTPKDLIEVLKQMGIAANLELWQGPKLRPLDIEDDIRFLRIRLCLDSSRDAEIREFLVTQEPMEHRALATIWWDVKN</sequence>
<accession>A0A094QME6</accession>
<evidence type="ECO:0000313" key="2">
    <source>
        <dbReference type="EMBL" id="KGA15706.1"/>
    </source>
</evidence>
<dbReference type="Pfam" id="PF13649">
    <property type="entry name" value="Methyltransf_25"/>
    <property type="match status" value="1"/>
</dbReference>
<protein>
    <recommendedName>
        <fullName evidence="1">Methyltransferase domain-containing protein</fullName>
    </recommendedName>
</protein>
<proteinExistence type="predicted"/>
<comment type="caution">
    <text evidence="2">The sequence shown here is derived from an EMBL/GenBank/DDBJ whole genome shotgun (WGS) entry which is preliminary data.</text>
</comment>
<dbReference type="SUPFAM" id="SSF53335">
    <property type="entry name" value="S-adenosyl-L-methionine-dependent methyltransferases"/>
    <property type="match status" value="1"/>
</dbReference>
<dbReference type="Gene3D" id="3.40.50.150">
    <property type="entry name" value="Vaccinia Virus protein VP39"/>
    <property type="match status" value="1"/>
</dbReference>
<gene>
    <name evidence="2" type="ORF">GM51_14255</name>
</gene>
<dbReference type="InterPro" id="IPR041698">
    <property type="entry name" value="Methyltransf_25"/>
</dbReference>
<organism evidence="2">
    <name type="scientific">freshwater metagenome</name>
    <dbReference type="NCBI Taxonomy" id="449393"/>
    <lineage>
        <taxon>unclassified sequences</taxon>
        <taxon>metagenomes</taxon>
        <taxon>ecological metagenomes</taxon>
    </lineage>
</organism>
<dbReference type="AlphaFoldDB" id="A0A094QME6"/>
<evidence type="ECO:0000259" key="1">
    <source>
        <dbReference type="Pfam" id="PF13649"/>
    </source>
</evidence>
<name>A0A094QME6_9ZZZZ</name>
<feature type="domain" description="Methyltransferase" evidence="1">
    <location>
        <begin position="41"/>
        <end position="124"/>
    </location>
</feature>
<reference evidence="2" key="1">
    <citation type="submission" date="2014-06" db="EMBL/GenBank/DDBJ databases">
        <title>Key roles for freshwater Actinobacteria revealed by deep metagenomic sequencing.</title>
        <authorList>
            <person name="Ghai R."/>
            <person name="Mizuno C.M."/>
            <person name="Picazo A."/>
            <person name="Camacho A."/>
            <person name="Rodriguez-Valera F."/>
        </authorList>
    </citation>
    <scope>NUCLEOTIDE SEQUENCE</scope>
</reference>
<dbReference type="InterPro" id="IPR029063">
    <property type="entry name" value="SAM-dependent_MTases_sf"/>
</dbReference>